<evidence type="ECO:0000256" key="4">
    <source>
        <dbReference type="ARBA" id="ARBA00012027"/>
    </source>
</evidence>
<name>A0A0D3GIG7_9ORYZ</name>
<dbReference type="EC" id="3.1.4.4" evidence="4"/>
<dbReference type="AlphaFoldDB" id="A0A0D3GIG7"/>
<evidence type="ECO:0000313" key="15">
    <source>
        <dbReference type="Proteomes" id="UP000026960"/>
    </source>
</evidence>
<keyword evidence="9" id="KW-0442">Lipid degradation</keyword>
<proteinExistence type="inferred from homology"/>
<dbReference type="Gene3D" id="2.60.40.150">
    <property type="entry name" value="C2 domain"/>
    <property type="match status" value="1"/>
</dbReference>
<evidence type="ECO:0000259" key="12">
    <source>
        <dbReference type="PROSITE" id="PS50004"/>
    </source>
</evidence>
<dbReference type="Pfam" id="PF00168">
    <property type="entry name" value="C2"/>
    <property type="match status" value="1"/>
</dbReference>
<feature type="domain" description="PLD phosphodiesterase" evidence="13">
    <location>
        <begin position="477"/>
        <end position="504"/>
    </location>
</feature>
<dbReference type="GO" id="GO:0046872">
    <property type="term" value="F:metal ion binding"/>
    <property type="evidence" value="ECO:0007669"/>
    <property type="project" value="UniProtKB-KW"/>
</dbReference>
<dbReference type="Pfam" id="PF12357">
    <property type="entry name" value="PLD_C"/>
    <property type="match status" value="1"/>
</dbReference>
<dbReference type="eggNOG" id="KOG1329">
    <property type="taxonomic scope" value="Eukaryota"/>
</dbReference>
<keyword evidence="15" id="KW-1185">Reference proteome</keyword>
<comment type="similarity">
    <text evidence="3">Belongs to the phospholipase D family. C2-PLD subfamily.</text>
</comment>
<dbReference type="SUPFAM" id="SSF49562">
    <property type="entry name" value="C2 domain (Calcium/lipid-binding domain, CaLB)"/>
    <property type="match status" value="1"/>
</dbReference>
<evidence type="ECO:0000256" key="9">
    <source>
        <dbReference type="ARBA" id="ARBA00022963"/>
    </source>
</evidence>
<dbReference type="InterPro" id="IPR000008">
    <property type="entry name" value="C2_dom"/>
</dbReference>
<keyword evidence="5" id="KW-0479">Metal-binding</keyword>
<dbReference type="PROSITE" id="PS50035">
    <property type="entry name" value="PLD"/>
    <property type="match status" value="1"/>
</dbReference>
<keyword evidence="8" id="KW-0106">Calcium</keyword>
<dbReference type="PANTHER" id="PTHR18896:SF59">
    <property type="entry name" value="PHOSPHOLIPASE D ALPHA 2"/>
    <property type="match status" value="1"/>
</dbReference>
<evidence type="ECO:0000256" key="11">
    <source>
        <dbReference type="SAM" id="MobiDB-lite"/>
    </source>
</evidence>
<dbReference type="PaxDb" id="65489-OBART06G20380.1"/>
<dbReference type="GO" id="GO:0004630">
    <property type="term" value="F:phospholipase D activity"/>
    <property type="evidence" value="ECO:0007669"/>
    <property type="project" value="UniProtKB-EC"/>
</dbReference>
<dbReference type="GO" id="GO:0005886">
    <property type="term" value="C:plasma membrane"/>
    <property type="evidence" value="ECO:0007669"/>
    <property type="project" value="TreeGrafter"/>
</dbReference>
<sequence>MAEQQLMHGTLDATIFEATNLTNPTRLTGSAPEGIRKWWEGVEKTTGVGQGGTRLYATVDLGKARLGRTRVIDDEPVNPRWDERFHLYCAHFADNVVFSVKVSLPIDAALIGRAYLPVGDLLSGEVVERKLDILDEHKKKLPHGPTIHVRLQFKDVAVDGDGKWWGAGVGNAGYAGVPCTYFKQHTGCRVTLYQDAHVPDTFAPTIPLAGGAHYQQGRCWEDVFDAISNAKHLIYITGWSVFTDITLIRDPSRQRPGGDATLGRAPQAQGQRGRPRAHAGLERSAMKLPVIGNDDHEASSAPSTAARLDLVSGKNNVIERSIQDAYIHAIRRARDFIYIENQYFIGSSYGWRPDDGVRPEDVEAVNLIPRELSLKIMSKIAAGERFTVYVVVPMWPEGHPDSQAMQAILDWQRRTMEMMYADIAGALKAKRMDADPRDYLTFFCLGNREVKRSGEYVPGHHPRDGTPYAKAQKTRRFMIYVHSKMMIVDDEYIIVGSANINQRSMDGGRDSEIAMGAFQPHHLNIGGQLARGQIHGFRMSLWYEHLGGEPHDDFLHPGSLECVRRVNAMADRHWQLYAGEELHGDLPGHLLTYPIAVAKDGTVAALPGAKFFPDTEAPVLGKKAINPLMTPDITS</sequence>
<dbReference type="SMART" id="SM00239">
    <property type="entry name" value="C2"/>
    <property type="match status" value="1"/>
</dbReference>
<feature type="region of interest" description="Disordered" evidence="11">
    <location>
        <begin position="253"/>
        <end position="279"/>
    </location>
</feature>
<evidence type="ECO:0000256" key="8">
    <source>
        <dbReference type="ARBA" id="ARBA00022837"/>
    </source>
</evidence>
<dbReference type="SUPFAM" id="SSF56024">
    <property type="entry name" value="Phospholipase D/nuclease"/>
    <property type="match status" value="2"/>
</dbReference>
<dbReference type="HOGENOM" id="CLU_004684_0_0_1"/>
<evidence type="ECO:0000256" key="7">
    <source>
        <dbReference type="ARBA" id="ARBA00022801"/>
    </source>
</evidence>
<evidence type="ECO:0000256" key="2">
    <source>
        <dbReference type="ARBA" id="ARBA00001913"/>
    </source>
</evidence>
<evidence type="ECO:0000256" key="3">
    <source>
        <dbReference type="ARBA" id="ARBA00010683"/>
    </source>
</evidence>
<comment type="catalytic activity">
    <reaction evidence="1">
        <text>a 1,2-diacyl-sn-glycero-3-phosphocholine + H2O = a 1,2-diacyl-sn-glycero-3-phosphate + choline + H(+)</text>
        <dbReference type="Rhea" id="RHEA:14445"/>
        <dbReference type="ChEBI" id="CHEBI:15354"/>
        <dbReference type="ChEBI" id="CHEBI:15377"/>
        <dbReference type="ChEBI" id="CHEBI:15378"/>
        <dbReference type="ChEBI" id="CHEBI:57643"/>
        <dbReference type="ChEBI" id="CHEBI:58608"/>
        <dbReference type="EC" id="3.1.4.4"/>
    </reaction>
</comment>
<dbReference type="InterPro" id="IPR035892">
    <property type="entry name" value="C2_domain_sf"/>
</dbReference>
<reference evidence="14" key="2">
    <citation type="submission" date="2015-03" db="UniProtKB">
        <authorList>
            <consortium name="EnsemblPlants"/>
        </authorList>
    </citation>
    <scope>IDENTIFICATION</scope>
</reference>
<reference evidence="14" key="1">
    <citation type="journal article" date="2009" name="Rice">
        <title>De Novo Next Generation Sequencing of Plant Genomes.</title>
        <authorList>
            <person name="Rounsley S."/>
            <person name="Marri P.R."/>
            <person name="Yu Y."/>
            <person name="He R."/>
            <person name="Sisneros N."/>
            <person name="Goicoechea J.L."/>
            <person name="Lee S.J."/>
            <person name="Angelova A."/>
            <person name="Kudrna D."/>
            <person name="Luo M."/>
            <person name="Affourtit J."/>
            <person name="Desany B."/>
            <person name="Knight J."/>
            <person name="Niazi F."/>
            <person name="Egholm M."/>
            <person name="Wing R.A."/>
        </authorList>
    </citation>
    <scope>NUCLEOTIDE SEQUENCE [LARGE SCALE GENOMIC DNA]</scope>
    <source>
        <strain evidence="14">cv. IRGC 105608</strain>
    </source>
</reference>
<evidence type="ECO:0000256" key="5">
    <source>
        <dbReference type="ARBA" id="ARBA00022723"/>
    </source>
</evidence>
<dbReference type="InterPro" id="IPR015679">
    <property type="entry name" value="PLipase_D_fam"/>
</dbReference>
<dbReference type="Gramene" id="OBART06G20380.1">
    <property type="protein sequence ID" value="OBART06G20380.1"/>
    <property type="gene ID" value="OBART06G20380"/>
</dbReference>
<dbReference type="EnsemblPlants" id="OBART06G20380.1">
    <property type="protein sequence ID" value="OBART06G20380.1"/>
    <property type="gene ID" value="OBART06G20380"/>
</dbReference>
<keyword evidence="6" id="KW-0677">Repeat</keyword>
<dbReference type="STRING" id="65489.A0A0D3GIG7"/>
<evidence type="ECO:0000256" key="1">
    <source>
        <dbReference type="ARBA" id="ARBA00000798"/>
    </source>
</evidence>
<dbReference type="PANTHER" id="PTHR18896">
    <property type="entry name" value="PHOSPHOLIPASE D"/>
    <property type="match status" value="1"/>
</dbReference>
<dbReference type="Gene3D" id="3.30.870.10">
    <property type="entry name" value="Endonuclease Chain A"/>
    <property type="match status" value="1"/>
</dbReference>
<dbReference type="Pfam" id="PF00614">
    <property type="entry name" value="PLDc"/>
    <property type="match status" value="1"/>
</dbReference>
<keyword evidence="10" id="KW-0443">Lipid metabolism</keyword>
<comment type="cofactor">
    <cofactor evidence="2">
        <name>Ca(2+)</name>
        <dbReference type="ChEBI" id="CHEBI:29108"/>
    </cofactor>
</comment>
<feature type="domain" description="C2" evidence="12">
    <location>
        <begin position="1"/>
        <end position="131"/>
    </location>
</feature>
<evidence type="ECO:0000313" key="14">
    <source>
        <dbReference type="EnsemblPlants" id="OBART06G20380.1"/>
    </source>
</evidence>
<dbReference type="GO" id="GO:0009395">
    <property type="term" value="P:phospholipid catabolic process"/>
    <property type="evidence" value="ECO:0007669"/>
    <property type="project" value="TreeGrafter"/>
</dbReference>
<dbReference type="InterPro" id="IPR024632">
    <property type="entry name" value="PLipase_D_C"/>
</dbReference>
<dbReference type="PROSITE" id="PS50004">
    <property type="entry name" value="C2"/>
    <property type="match status" value="1"/>
</dbReference>
<keyword evidence="7" id="KW-0378">Hydrolase</keyword>
<organism evidence="14">
    <name type="scientific">Oryza barthii</name>
    <dbReference type="NCBI Taxonomy" id="65489"/>
    <lineage>
        <taxon>Eukaryota</taxon>
        <taxon>Viridiplantae</taxon>
        <taxon>Streptophyta</taxon>
        <taxon>Embryophyta</taxon>
        <taxon>Tracheophyta</taxon>
        <taxon>Spermatophyta</taxon>
        <taxon>Magnoliopsida</taxon>
        <taxon>Liliopsida</taxon>
        <taxon>Poales</taxon>
        <taxon>Poaceae</taxon>
        <taxon>BOP clade</taxon>
        <taxon>Oryzoideae</taxon>
        <taxon>Oryzeae</taxon>
        <taxon>Oryzinae</taxon>
        <taxon>Oryza</taxon>
    </lineage>
</organism>
<dbReference type="InterPro" id="IPR001736">
    <property type="entry name" value="PLipase_D/transphosphatidylase"/>
</dbReference>
<evidence type="ECO:0000259" key="13">
    <source>
        <dbReference type="PROSITE" id="PS50035"/>
    </source>
</evidence>
<evidence type="ECO:0000256" key="6">
    <source>
        <dbReference type="ARBA" id="ARBA00022737"/>
    </source>
</evidence>
<dbReference type="SMART" id="SM00155">
    <property type="entry name" value="PLDc"/>
    <property type="match status" value="1"/>
</dbReference>
<accession>A0A0D3GIG7</accession>
<dbReference type="Proteomes" id="UP000026960">
    <property type="component" value="Chromosome 6"/>
</dbReference>
<protein>
    <recommendedName>
        <fullName evidence="4">phospholipase D</fullName>
        <ecNumber evidence="4">3.1.4.4</ecNumber>
    </recommendedName>
</protein>
<dbReference type="CDD" id="cd04015">
    <property type="entry name" value="C2_plant_PLD"/>
    <property type="match status" value="1"/>
</dbReference>
<evidence type="ECO:0000256" key="10">
    <source>
        <dbReference type="ARBA" id="ARBA00023098"/>
    </source>
</evidence>